<accession>A0A853DTQ1</accession>
<proteinExistence type="predicted"/>
<evidence type="ECO:0000313" key="2">
    <source>
        <dbReference type="EMBL" id="NYK10084.1"/>
    </source>
</evidence>
<keyword evidence="3" id="KW-1185">Reference proteome</keyword>
<comment type="caution">
    <text evidence="2">The sequence shown here is derived from an EMBL/GenBank/DDBJ whole genome shotgun (WGS) entry which is preliminary data.</text>
</comment>
<feature type="transmembrane region" description="Helical" evidence="1">
    <location>
        <begin position="64"/>
        <end position="86"/>
    </location>
</feature>
<dbReference type="Pfam" id="PF18936">
    <property type="entry name" value="DUF5684"/>
    <property type="match status" value="1"/>
</dbReference>
<evidence type="ECO:0008006" key="4">
    <source>
        <dbReference type="Google" id="ProtNLM"/>
    </source>
</evidence>
<keyword evidence="1" id="KW-0472">Membrane</keyword>
<keyword evidence="1" id="KW-1133">Transmembrane helix</keyword>
<feature type="transmembrane region" description="Helical" evidence="1">
    <location>
        <begin position="98"/>
        <end position="117"/>
    </location>
</feature>
<sequence>MDASTTADMTMAYSWSAVSGLVAYLFYGFALMGIFRKAGLKAWPAWVPLFNMWRLLQLGGQRGWLVLIGLIPFVGTLIYLVFLIIAGVRIQSGFGKPGVFYLLAILLTPVWYGILAWDGSRWNPKHTPIVPPSGYAAPAAPGAPTAPAV</sequence>
<protein>
    <recommendedName>
        <fullName evidence="4">Signal peptidase I</fullName>
    </recommendedName>
</protein>
<dbReference type="AlphaFoldDB" id="A0A853DTQ1"/>
<feature type="transmembrane region" description="Helical" evidence="1">
    <location>
        <begin position="12"/>
        <end position="35"/>
    </location>
</feature>
<evidence type="ECO:0000256" key="1">
    <source>
        <dbReference type="SAM" id="Phobius"/>
    </source>
</evidence>
<name>A0A853DTQ1_9MICO</name>
<reference evidence="2 3" key="1">
    <citation type="submission" date="2020-07" db="EMBL/GenBank/DDBJ databases">
        <title>Sequencing the genomes of 1000 actinobacteria strains.</title>
        <authorList>
            <person name="Klenk H.-P."/>
        </authorList>
    </citation>
    <scope>NUCLEOTIDE SEQUENCE [LARGE SCALE GENOMIC DNA]</scope>
    <source>
        <strain evidence="2 3">DSM 15166</strain>
    </source>
</reference>
<dbReference type="EMBL" id="JACCHJ010000001">
    <property type="protein sequence ID" value="NYK10084.1"/>
    <property type="molecule type" value="Genomic_DNA"/>
</dbReference>
<dbReference type="Proteomes" id="UP000521075">
    <property type="component" value="Unassembled WGS sequence"/>
</dbReference>
<evidence type="ECO:0000313" key="3">
    <source>
        <dbReference type="Proteomes" id="UP000521075"/>
    </source>
</evidence>
<keyword evidence="1" id="KW-0812">Transmembrane</keyword>
<dbReference type="InterPro" id="IPR043739">
    <property type="entry name" value="DUF5684"/>
</dbReference>
<gene>
    <name evidence="2" type="ORF">HNR14_001965</name>
</gene>
<organism evidence="2 3">
    <name type="scientific">Leifsonia naganoensis</name>
    <dbReference type="NCBI Taxonomy" id="150025"/>
    <lineage>
        <taxon>Bacteria</taxon>
        <taxon>Bacillati</taxon>
        <taxon>Actinomycetota</taxon>
        <taxon>Actinomycetes</taxon>
        <taxon>Micrococcales</taxon>
        <taxon>Microbacteriaceae</taxon>
        <taxon>Leifsonia</taxon>
    </lineage>
</organism>